<comment type="similarity">
    <text evidence="4">Belongs to the membrane-bound acyltransferase family.</text>
</comment>
<evidence type="ECO:0000256" key="15">
    <source>
        <dbReference type="ARBA" id="ARBA00025707"/>
    </source>
</evidence>
<keyword evidence="12" id="KW-0594">Phospholipid biosynthesis</keyword>
<evidence type="ECO:0000256" key="11">
    <source>
        <dbReference type="ARBA" id="ARBA00023136"/>
    </source>
</evidence>
<dbReference type="InterPro" id="IPR004299">
    <property type="entry name" value="MBOAT_fam"/>
</dbReference>
<organism evidence="20 21">
    <name type="scientific">Trichuris suis</name>
    <name type="common">pig whipworm</name>
    <dbReference type="NCBI Taxonomy" id="68888"/>
    <lineage>
        <taxon>Eukaryota</taxon>
        <taxon>Metazoa</taxon>
        <taxon>Ecdysozoa</taxon>
        <taxon>Nematoda</taxon>
        <taxon>Enoplea</taxon>
        <taxon>Dorylaimia</taxon>
        <taxon>Trichinellida</taxon>
        <taxon>Trichuridae</taxon>
        <taxon>Trichuris</taxon>
    </lineage>
</organism>
<keyword evidence="14" id="KW-0012">Acyltransferase</keyword>
<keyword evidence="9 19" id="KW-1133">Transmembrane helix</keyword>
<dbReference type="Proteomes" id="UP000030764">
    <property type="component" value="Unassembled WGS sequence"/>
</dbReference>
<accession>A0A085MGD7</accession>
<keyword evidence="21" id="KW-1185">Reference proteome</keyword>
<evidence type="ECO:0000313" key="21">
    <source>
        <dbReference type="Proteomes" id="UP000030764"/>
    </source>
</evidence>
<evidence type="ECO:0000256" key="4">
    <source>
        <dbReference type="ARBA" id="ARBA00010323"/>
    </source>
</evidence>
<comment type="pathway">
    <text evidence="3">Lipid metabolism; phospholipid metabolism.</text>
</comment>
<evidence type="ECO:0000256" key="17">
    <source>
        <dbReference type="ARBA" id="ARBA00038923"/>
    </source>
</evidence>
<keyword evidence="6" id="KW-0808">Transferase</keyword>
<dbReference type="EC" id="2.3.1.n6" evidence="17"/>
<reference evidence="20 21" key="1">
    <citation type="journal article" date="2014" name="Nat. Genet.">
        <title>Genome and transcriptome of the porcine whipworm Trichuris suis.</title>
        <authorList>
            <person name="Jex A.R."/>
            <person name="Nejsum P."/>
            <person name="Schwarz E.M."/>
            <person name="Hu L."/>
            <person name="Young N.D."/>
            <person name="Hall R.S."/>
            <person name="Korhonen P.K."/>
            <person name="Liao S."/>
            <person name="Thamsborg S."/>
            <person name="Xia J."/>
            <person name="Xu P."/>
            <person name="Wang S."/>
            <person name="Scheerlinck J.P."/>
            <person name="Hofmann A."/>
            <person name="Sternberg P.W."/>
            <person name="Wang J."/>
            <person name="Gasser R.B."/>
        </authorList>
    </citation>
    <scope>NUCLEOTIDE SEQUENCE [LARGE SCALE GENOMIC DNA]</scope>
    <source>
        <strain evidence="20">DCEP-RM93M</strain>
    </source>
</reference>
<feature type="transmembrane region" description="Helical" evidence="19">
    <location>
        <begin position="488"/>
        <end position="507"/>
    </location>
</feature>
<evidence type="ECO:0000256" key="3">
    <source>
        <dbReference type="ARBA" id="ARBA00005074"/>
    </source>
</evidence>
<feature type="transmembrane region" description="Helical" evidence="19">
    <location>
        <begin position="452"/>
        <end position="476"/>
    </location>
</feature>
<dbReference type="GO" id="GO:0006656">
    <property type="term" value="P:phosphatidylcholine biosynthetic process"/>
    <property type="evidence" value="ECO:0007669"/>
    <property type="project" value="TreeGrafter"/>
</dbReference>
<keyword evidence="8" id="KW-0256">Endoplasmic reticulum</keyword>
<evidence type="ECO:0000256" key="9">
    <source>
        <dbReference type="ARBA" id="ARBA00022989"/>
    </source>
</evidence>
<proteinExistence type="inferred from homology"/>
<feature type="transmembrane region" description="Helical" evidence="19">
    <location>
        <begin position="395"/>
        <end position="423"/>
    </location>
</feature>
<evidence type="ECO:0000256" key="12">
    <source>
        <dbReference type="ARBA" id="ARBA00023209"/>
    </source>
</evidence>
<dbReference type="InterPro" id="IPR049941">
    <property type="entry name" value="LPLAT_7/PORCN-like"/>
</dbReference>
<keyword evidence="10" id="KW-0443">Lipid metabolism</keyword>
<protein>
    <recommendedName>
        <fullName evidence="18">Lysophospholipid acyltransferase 5</fullName>
        <ecNumber evidence="16">2.3.1.23</ecNumber>
        <ecNumber evidence="17">2.3.1.n6</ecNumber>
    </recommendedName>
</protein>
<dbReference type="EMBL" id="KL363194">
    <property type="protein sequence ID" value="KFD56283.1"/>
    <property type="molecule type" value="Genomic_DNA"/>
</dbReference>
<keyword evidence="11 19" id="KW-0472">Membrane</keyword>
<evidence type="ECO:0000313" key="20">
    <source>
        <dbReference type="EMBL" id="KFD56283.1"/>
    </source>
</evidence>
<dbReference type="GO" id="GO:0030258">
    <property type="term" value="P:lipid modification"/>
    <property type="evidence" value="ECO:0007669"/>
    <property type="project" value="TreeGrafter"/>
</dbReference>
<feature type="transmembrane region" description="Helical" evidence="19">
    <location>
        <begin position="70"/>
        <end position="97"/>
    </location>
</feature>
<keyword evidence="7 19" id="KW-0812">Transmembrane</keyword>
<feature type="transmembrane region" description="Helical" evidence="19">
    <location>
        <begin position="16"/>
        <end position="34"/>
    </location>
</feature>
<evidence type="ECO:0000256" key="5">
    <source>
        <dbReference type="ARBA" id="ARBA00022516"/>
    </source>
</evidence>
<evidence type="ECO:0000256" key="1">
    <source>
        <dbReference type="ARBA" id="ARBA00004141"/>
    </source>
</evidence>
<keyword evidence="5" id="KW-0444">Lipid biosynthesis</keyword>
<evidence type="ECO:0000256" key="13">
    <source>
        <dbReference type="ARBA" id="ARBA00023264"/>
    </source>
</evidence>
<sequence length="539" mass="61861">MSSASYLGGTIGLPNPALRLVLSQLAGIPLGIYYRRAFYNQSPTKQQWFFTITGVGLFLCNYGWSTIHSMISVFVAYLLCKVAGGSVFSVVFAYVFYMSYLIAGYHYNMSETYDLSWTMPQCVLTLRLIGLMLDVYDGGQPESKLSEYQKKAAIKDKPNLLEVAAYSYFYGSSLVGPQVSGLNCKVGGSAKGIHNVVWQQLQSLSCAMVRLCVILHQQRVHTAFLVDCFAKSEKQYPLNRLRQLINGEYSKPGTKEPPDSVIPAMGRLLPGLAFAVGHAILHPRWPTELCLTEEFATYSFWERSWYIIVWFRFIIMRYQAVWLIAEGVCILSGLGHNIHPKTGEQLWDGVRNFRLSKFELSATFQGIIESFNYNTNQWALNYCFKRLRFLGNKNLSHVLTLAFLALWHGTNSGYFVCFLFEYICVIAERQMKYVVHRETYIKEWLSVPVVSVFSWFVQKLFVLYCCAFGFLPFSLLTYKKWWKAYSRLYFAGWLGLGVFWPLAFSWYKKSIVRTESVKKDQLVRPSNTKQWNGVVAKEE</sequence>
<dbReference type="GO" id="GO:0016020">
    <property type="term" value="C:membrane"/>
    <property type="evidence" value="ECO:0007669"/>
    <property type="project" value="UniProtKB-SubCell"/>
</dbReference>
<name>A0A085MGD7_9BILA</name>
<comment type="subcellular location">
    <subcellularLocation>
        <location evidence="2">Endoplasmic reticulum</location>
    </subcellularLocation>
    <subcellularLocation>
        <location evidence="1">Membrane</location>
        <topology evidence="1">Multi-pass membrane protein</topology>
    </subcellularLocation>
</comment>
<evidence type="ECO:0000256" key="14">
    <source>
        <dbReference type="ARBA" id="ARBA00023315"/>
    </source>
</evidence>
<feature type="transmembrane region" description="Helical" evidence="19">
    <location>
        <begin position="46"/>
        <end position="64"/>
    </location>
</feature>
<dbReference type="EC" id="2.3.1.23" evidence="16"/>
<dbReference type="GO" id="GO:0071617">
    <property type="term" value="F:lysophospholipid acyltransferase activity"/>
    <property type="evidence" value="ECO:0007669"/>
    <property type="project" value="TreeGrafter"/>
</dbReference>
<evidence type="ECO:0000256" key="6">
    <source>
        <dbReference type="ARBA" id="ARBA00022679"/>
    </source>
</evidence>
<dbReference type="PANTHER" id="PTHR13906:SF14">
    <property type="entry name" value="LYSOPHOSPHOLIPID ACYLTRANSFERASE 5"/>
    <property type="match status" value="1"/>
</dbReference>
<dbReference type="Pfam" id="PF03062">
    <property type="entry name" value="MBOAT"/>
    <property type="match status" value="2"/>
</dbReference>
<evidence type="ECO:0000256" key="18">
    <source>
        <dbReference type="ARBA" id="ARBA00039721"/>
    </source>
</evidence>
<evidence type="ECO:0000256" key="7">
    <source>
        <dbReference type="ARBA" id="ARBA00022692"/>
    </source>
</evidence>
<dbReference type="PANTHER" id="PTHR13906">
    <property type="entry name" value="PORCUPINE"/>
    <property type="match status" value="1"/>
</dbReference>
<evidence type="ECO:0000256" key="2">
    <source>
        <dbReference type="ARBA" id="ARBA00004240"/>
    </source>
</evidence>
<keyword evidence="13" id="KW-1208">Phospholipid metabolism</keyword>
<dbReference type="GO" id="GO:0005783">
    <property type="term" value="C:endoplasmic reticulum"/>
    <property type="evidence" value="ECO:0007669"/>
    <property type="project" value="UniProtKB-SubCell"/>
</dbReference>
<evidence type="ECO:0000256" key="8">
    <source>
        <dbReference type="ARBA" id="ARBA00022824"/>
    </source>
</evidence>
<evidence type="ECO:0000256" key="16">
    <source>
        <dbReference type="ARBA" id="ARBA00026120"/>
    </source>
</evidence>
<comment type="pathway">
    <text evidence="15">Phospholipid metabolism.</text>
</comment>
<dbReference type="AlphaFoldDB" id="A0A085MGD7"/>
<gene>
    <name evidence="20" type="ORF">M513_02738</name>
</gene>
<evidence type="ECO:0000256" key="19">
    <source>
        <dbReference type="SAM" id="Phobius"/>
    </source>
</evidence>
<evidence type="ECO:0000256" key="10">
    <source>
        <dbReference type="ARBA" id="ARBA00023098"/>
    </source>
</evidence>
<dbReference type="GO" id="GO:0047184">
    <property type="term" value="F:1-acylglycerophosphocholine O-acyltransferase activity"/>
    <property type="evidence" value="ECO:0007669"/>
    <property type="project" value="UniProtKB-EC"/>
</dbReference>